<dbReference type="EMBL" id="ACEO02000008">
    <property type="protein sequence ID" value="EFC51835.1"/>
    <property type="molecule type" value="Genomic_DNA"/>
</dbReference>
<dbReference type="Proteomes" id="UP000004621">
    <property type="component" value="Unassembled WGS sequence"/>
</dbReference>
<reference evidence="1 2" key="1">
    <citation type="submission" date="2010-01" db="EMBL/GenBank/DDBJ databases">
        <authorList>
            <person name="Weinstock G."/>
            <person name="Sodergren E."/>
            <person name="Clifton S."/>
            <person name="Fulton L."/>
            <person name="Fulton B."/>
            <person name="Courtney L."/>
            <person name="Fronick C."/>
            <person name="Harrison M."/>
            <person name="Strong C."/>
            <person name="Farmer C."/>
            <person name="Delahaunty K."/>
            <person name="Markovic C."/>
            <person name="Hall O."/>
            <person name="Minx P."/>
            <person name="Tomlinson C."/>
            <person name="Mitreva M."/>
            <person name="Nelson J."/>
            <person name="Hou S."/>
            <person name="Wollam A."/>
            <person name="Pepin K.H."/>
            <person name="Johnson M."/>
            <person name="Bhonagiri V."/>
            <person name="Nash W.E."/>
            <person name="Warren W."/>
            <person name="Chinwalla A."/>
            <person name="Mardis E.R."/>
            <person name="Wilson R.K."/>
        </authorList>
    </citation>
    <scope>NUCLEOTIDE SEQUENCE [LARGE SCALE GENOMIC DNA]</scope>
    <source>
        <strain evidence="1 2">NJ9703</strain>
    </source>
</reference>
<accession>A0A9W5IQK4</accession>
<organism evidence="1 2">
    <name type="scientific">Neisseria subflava NJ9703</name>
    <dbReference type="NCBI Taxonomy" id="546268"/>
    <lineage>
        <taxon>Bacteria</taxon>
        <taxon>Pseudomonadati</taxon>
        <taxon>Pseudomonadota</taxon>
        <taxon>Betaproteobacteria</taxon>
        <taxon>Neisseriales</taxon>
        <taxon>Neisseriaceae</taxon>
        <taxon>Neisseria</taxon>
    </lineage>
</organism>
<evidence type="ECO:0000313" key="1">
    <source>
        <dbReference type="EMBL" id="EFC51835.1"/>
    </source>
</evidence>
<protein>
    <submittedName>
        <fullName evidence="1">Uncharacterized protein</fullName>
    </submittedName>
</protein>
<dbReference type="AlphaFoldDB" id="A0A9W5IQK4"/>
<gene>
    <name evidence="1" type="ORF">NEISUBOT_04826</name>
</gene>
<sequence length="39" mass="4253">MKINPKNGSISLPDGNIISARTTLDDWIACFPKSSPNHL</sequence>
<name>A0A9W5IQK4_NEISU</name>
<comment type="caution">
    <text evidence="1">The sequence shown here is derived from an EMBL/GenBank/DDBJ whole genome shotgun (WGS) entry which is preliminary data.</text>
</comment>
<evidence type="ECO:0000313" key="2">
    <source>
        <dbReference type="Proteomes" id="UP000004621"/>
    </source>
</evidence>
<proteinExistence type="predicted"/>